<comment type="similarity">
    <text evidence="1">Belongs to the STXBP/unc-18/SEC1 family.</text>
</comment>
<dbReference type="Proteomes" id="UP000008312">
    <property type="component" value="Unassembled WGS sequence"/>
</dbReference>
<evidence type="ECO:0000256" key="1">
    <source>
        <dbReference type="ARBA" id="ARBA00009884"/>
    </source>
</evidence>
<dbReference type="Pfam" id="PF00995">
    <property type="entry name" value="Sec1"/>
    <property type="match status" value="1"/>
</dbReference>
<dbReference type="InParanoid" id="D8LYG1"/>
<organism evidence="2">
    <name type="scientific">Blastocystis hominis</name>
    <dbReference type="NCBI Taxonomy" id="12968"/>
    <lineage>
        <taxon>Eukaryota</taxon>
        <taxon>Sar</taxon>
        <taxon>Stramenopiles</taxon>
        <taxon>Bigyra</taxon>
        <taxon>Opalozoa</taxon>
        <taxon>Opalinata</taxon>
        <taxon>Blastocystidae</taxon>
        <taxon>Blastocystis</taxon>
    </lineage>
</organism>
<dbReference type="Gene3D" id="3.90.830.10">
    <property type="entry name" value="Syntaxin Binding Protein 1, Chain A, domain 2"/>
    <property type="match status" value="1"/>
</dbReference>
<sequence length="376" mass="42534">MSLQHPKLQFHVFFNPQVSLLCKQCLRDEKALVDVSIYSLNLLLFPFENDLVSQELSDCCYRMFSKKDRTAYSSILESIRVLQSKSGGISEIHGIGDRAVFLLESIQKQKNKFLQCETDASNPPIRHLILVDRSVDFNSLFVTPLTYEGLIDEVLGIQTSSVSVRSSVIGRRGEGTESVLLSNDDYLFSEIRNKNIAVIPQALQNKLYEMQMETSNSGRKLPSKQDSFDQLQIHQGVQKSGISDLITNVTNGYQFRQRWQMEHEILEGEQLLDYIVERITLQDALPLILRLLVLYSLVNSGLRGKDYDAVRKEIIQVGSGKRGATKTYGYSNLLTLYNLERAGLLGKREGGKNYAAIRNKLQLVKDVGGENAKEMQ</sequence>
<dbReference type="Gene3D" id="1.25.40.850">
    <property type="match status" value="1"/>
</dbReference>
<evidence type="ECO:0000313" key="3">
    <source>
        <dbReference type="Proteomes" id="UP000008312"/>
    </source>
</evidence>
<gene>
    <name evidence="2" type="ORF">GSBLH_T00006153001</name>
</gene>
<evidence type="ECO:0000313" key="2">
    <source>
        <dbReference type="EMBL" id="CBK20616.2"/>
    </source>
</evidence>
<dbReference type="InterPro" id="IPR043127">
    <property type="entry name" value="Sec-1-like_dom3a"/>
</dbReference>
<accession>D8LYG1</accession>
<dbReference type="SUPFAM" id="SSF56815">
    <property type="entry name" value="Sec1/munc18-like (SM) proteins"/>
    <property type="match status" value="1"/>
</dbReference>
<reference evidence="2" key="1">
    <citation type="submission" date="2010-02" db="EMBL/GenBank/DDBJ databases">
        <title>Sequencing and annotation of the Blastocystis hominis genome.</title>
        <authorList>
            <person name="Wincker P."/>
        </authorList>
    </citation>
    <scope>NUCLEOTIDE SEQUENCE</scope>
    <source>
        <strain evidence="2">Singapore isolate B</strain>
    </source>
</reference>
<dbReference type="OrthoDB" id="10262287at2759"/>
<dbReference type="Gene3D" id="3.40.50.1910">
    <property type="match status" value="1"/>
</dbReference>
<dbReference type="EMBL" id="FN668639">
    <property type="protein sequence ID" value="CBK20616.2"/>
    <property type="molecule type" value="Genomic_DNA"/>
</dbReference>
<dbReference type="AlphaFoldDB" id="D8LYG1"/>
<protein>
    <submittedName>
        <fullName evidence="2">Uncharacterized protein</fullName>
    </submittedName>
</protein>
<dbReference type="GO" id="GO:0016192">
    <property type="term" value="P:vesicle-mediated transport"/>
    <property type="evidence" value="ECO:0007669"/>
    <property type="project" value="InterPro"/>
</dbReference>
<proteinExistence type="inferred from homology"/>
<dbReference type="InterPro" id="IPR027482">
    <property type="entry name" value="Sec1-like_dom2"/>
</dbReference>
<dbReference type="RefSeq" id="XP_012894664.1">
    <property type="nucleotide sequence ID" value="XM_013039210.1"/>
</dbReference>
<keyword evidence="3" id="KW-1185">Reference proteome</keyword>
<dbReference type="GeneID" id="24922278"/>
<dbReference type="InterPro" id="IPR001619">
    <property type="entry name" value="Sec1-like"/>
</dbReference>
<dbReference type="InterPro" id="IPR043155">
    <property type="entry name" value="VPS33_dom3b"/>
</dbReference>
<name>D8LYG1_BLAHO</name>
<dbReference type="InterPro" id="IPR036045">
    <property type="entry name" value="Sec1-like_sf"/>
</dbReference>
<dbReference type="PANTHER" id="PTHR11679">
    <property type="entry name" value="VESICLE PROTEIN SORTING-ASSOCIATED"/>
    <property type="match status" value="1"/>
</dbReference>